<dbReference type="OrthoDB" id="7390113at2"/>
<protein>
    <recommendedName>
        <fullName evidence="1">Hda lid domain-containing protein</fullName>
    </recommendedName>
</protein>
<evidence type="ECO:0000313" key="2">
    <source>
        <dbReference type="EMBL" id="EKE45441.1"/>
    </source>
</evidence>
<dbReference type="Proteomes" id="UP000006765">
    <property type="component" value="Unassembled WGS sequence"/>
</dbReference>
<sequence length="227" mass="24050">MTAQMAFDLPVRPAFGREDFVVSPANAATVAMVETPKLWPGGRLALTGPEASGKSHLAQVWATGTDAVIVAARDLARLDVPTLASARRLVVEDVPLIGGQRRAEAAMFHLYNLLGAAHGRLLFTGRGPVAGWGLSLPDLASRLQSATAVALPPPDDALLRALLAKHMRDRQVPLTEAVADYVVSRMTRSAARAHALAVELNRLSLARRRPVTIPLARDALLALGDGG</sequence>
<dbReference type="GO" id="GO:0006270">
    <property type="term" value="P:DNA replication initiation"/>
    <property type="evidence" value="ECO:0007669"/>
    <property type="project" value="TreeGrafter"/>
</dbReference>
<organism evidence="2 3">
    <name type="scientific">Oceaniovalibus guishaninsula JLT2003</name>
    <dbReference type="NCBI Taxonomy" id="1231392"/>
    <lineage>
        <taxon>Bacteria</taxon>
        <taxon>Pseudomonadati</taxon>
        <taxon>Pseudomonadota</taxon>
        <taxon>Alphaproteobacteria</taxon>
        <taxon>Rhodobacterales</taxon>
        <taxon>Roseobacteraceae</taxon>
        <taxon>Oceaniovalibus</taxon>
    </lineage>
</organism>
<dbReference type="GO" id="GO:0005886">
    <property type="term" value="C:plasma membrane"/>
    <property type="evidence" value="ECO:0007669"/>
    <property type="project" value="TreeGrafter"/>
</dbReference>
<evidence type="ECO:0000259" key="1">
    <source>
        <dbReference type="Pfam" id="PF22688"/>
    </source>
</evidence>
<dbReference type="RefSeq" id="WP_007425684.1">
    <property type="nucleotide sequence ID" value="NZ_AMGO01000007.1"/>
</dbReference>
<evidence type="ECO:0000313" key="3">
    <source>
        <dbReference type="Proteomes" id="UP000006765"/>
    </source>
</evidence>
<dbReference type="PANTHER" id="PTHR30050">
    <property type="entry name" value="CHROMOSOMAL REPLICATION INITIATOR PROTEIN DNAA"/>
    <property type="match status" value="1"/>
</dbReference>
<accession>K2GS32</accession>
<dbReference type="STRING" id="1231392.OCGS_0531"/>
<dbReference type="InterPro" id="IPR055199">
    <property type="entry name" value="Hda_lid"/>
</dbReference>
<dbReference type="Gene3D" id="1.10.8.60">
    <property type="match status" value="1"/>
</dbReference>
<dbReference type="SUPFAM" id="SSF52540">
    <property type="entry name" value="P-loop containing nucleoside triphosphate hydrolases"/>
    <property type="match status" value="1"/>
</dbReference>
<keyword evidence="3" id="KW-1185">Reference proteome</keyword>
<dbReference type="Pfam" id="PF22688">
    <property type="entry name" value="Hda_lid"/>
    <property type="match status" value="1"/>
</dbReference>
<gene>
    <name evidence="2" type="ORF">OCGS_0531</name>
</gene>
<feature type="domain" description="Hda lid" evidence="1">
    <location>
        <begin position="160"/>
        <end position="220"/>
    </location>
</feature>
<dbReference type="InterPro" id="IPR027417">
    <property type="entry name" value="P-loop_NTPase"/>
</dbReference>
<dbReference type="Gene3D" id="3.40.50.300">
    <property type="entry name" value="P-loop containing nucleotide triphosphate hydrolases"/>
    <property type="match status" value="1"/>
</dbReference>
<dbReference type="EMBL" id="AMGO01000007">
    <property type="protein sequence ID" value="EKE45441.1"/>
    <property type="molecule type" value="Genomic_DNA"/>
</dbReference>
<dbReference type="AlphaFoldDB" id="K2GS32"/>
<proteinExistence type="predicted"/>
<dbReference type="GO" id="GO:0003688">
    <property type="term" value="F:DNA replication origin binding"/>
    <property type="evidence" value="ECO:0007669"/>
    <property type="project" value="TreeGrafter"/>
</dbReference>
<reference evidence="2 3" key="1">
    <citation type="journal article" date="2012" name="J. Bacteriol.">
        <title>Draft Genome Sequence of Oceaniovalibus guishaninsula JLT2003T.</title>
        <authorList>
            <person name="Tang K."/>
            <person name="Liu K."/>
            <person name="Jiao N."/>
        </authorList>
    </citation>
    <scope>NUCLEOTIDE SEQUENCE [LARGE SCALE GENOMIC DNA]</scope>
    <source>
        <strain evidence="2 3">JLT2003</strain>
    </source>
</reference>
<comment type="caution">
    <text evidence="2">The sequence shown here is derived from an EMBL/GenBank/DDBJ whole genome shotgun (WGS) entry which is preliminary data.</text>
</comment>
<name>K2GS32_9RHOB</name>
<dbReference type="eggNOG" id="COG0593">
    <property type="taxonomic scope" value="Bacteria"/>
</dbReference>
<dbReference type="PANTHER" id="PTHR30050:SF5">
    <property type="entry name" value="DNAA REGULATORY INACTIVATOR HDA"/>
    <property type="match status" value="1"/>
</dbReference>